<organism evidence="2 3">
    <name type="scientific">Linnemannia gamsii</name>
    <dbReference type="NCBI Taxonomy" id="64522"/>
    <lineage>
        <taxon>Eukaryota</taxon>
        <taxon>Fungi</taxon>
        <taxon>Fungi incertae sedis</taxon>
        <taxon>Mucoromycota</taxon>
        <taxon>Mortierellomycotina</taxon>
        <taxon>Mortierellomycetes</taxon>
        <taxon>Mortierellales</taxon>
        <taxon>Mortierellaceae</taxon>
        <taxon>Linnemannia</taxon>
    </lineage>
</organism>
<accession>A0A9P6QR22</accession>
<dbReference type="EMBL" id="JAAAIN010002796">
    <property type="protein sequence ID" value="KAG0290003.1"/>
    <property type="molecule type" value="Genomic_DNA"/>
</dbReference>
<feature type="domain" description="VWFA" evidence="1">
    <location>
        <begin position="108"/>
        <end position="276"/>
    </location>
</feature>
<protein>
    <recommendedName>
        <fullName evidence="1">VWFA domain-containing protein</fullName>
    </recommendedName>
</protein>
<evidence type="ECO:0000313" key="2">
    <source>
        <dbReference type="EMBL" id="KAG0290003.1"/>
    </source>
</evidence>
<dbReference type="Proteomes" id="UP000823405">
    <property type="component" value="Unassembled WGS sequence"/>
</dbReference>
<dbReference type="AlphaFoldDB" id="A0A9P6QR22"/>
<dbReference type="PANTHER" id="PTHR34706">
    <property type="entry name" value="SLR1338 PROTEIN"/>
    <property type="match status" value="1"/>
</dbReference>
<gene>
    <name evidence="2" type="ORF">BGZ97_006298</name>
</gene>
<dbReference type="Gene3D" id="3.40.50.410">
    <property type="entry name" value="von Willebrand factor, type A domain"/>
    <property type="match status" value="1"/>
</dbReference>
<dbReference type="PROSITE" id="PS50234">
    <property type="entry name" value="VWFA"/>
    <property type="match status" value="1"/>
</dbReference>
<reference evidence="2" key="1">
    <citation type="journal article" date="2020" name="Fungal Divers.">
        <title>Resolving the Mortierellaceae phylogeny through synthesis of multi-gene phylogenetics and phylogenomics.</title>
        <authorList>
            <person name="Vandepol N."/>
            <person name="Liber J."/>
            <person name="Desiro A."/>
            <person name="Na H."/>
            <person name="Kennedy M."/>
            <person name="Barry K."/>
            <person name="Grigoriev I.V."/>
            <person name="Miller A.N."/>
            <person name="O'Donnell K."/>
            <person name="Stajich J.E."/>
            <person name="Bonito G."/>
        </authorList>
    </citation>
    <scope>NUCLEOTIDE SEQUENCE</scope>
    <source>
        <strain evidence="2">NVP60</strain>
    </source>
</reference>
<sequence length="323" mass="37020">MTGSLESRLRKNGSNPRRIIKALRDAQNSAERPPSRSTAKSVKSHLHACINANNLQPLFFTKDDIEFNQRGSKLFNKVLKTDFQNIADHWQGVSLPMAQSLCKLALYDIVLLVDDSSSIRTHNDEDGRLDDLEMIASILAEVSALFDQDGIDIEFLNNEEKYRGIREGKIASQILHDLEFRGKTKLGHALRQKIHRRFFHKSSSTDSSLKMKKPVLVFIITDGAPAGEPENNLERQIRNAREYLDDEGYPTDFFRYQIVQVGRDQHSSEFLQDLKQRFVVEEFVDVSSRYAVEKKELALMGFEPSPELYLIKLLLGAIDDRFY</sequence>
<name>A0A9P6QR22_9FUNG</name>
<dbReference type="PANTHER" id="PTHR34706:SF2">
    <property type="entry name" value="RFEF"/>
    <property type="match status" value="1"/>
</dbReference>
<evidence type="ECO:0000259" key="1">
    <source>
        <dbReference type="PROSITE" id="PS50234"/>
    </source>
</evidence>
<comment type="caution">
    <text evidence="2">The sequence shown here is derived from an EMBL/GenBank/DDBJ whole genome shotgun (WGS) entry which is preliminary data.</text>
</comment>
<dbReference type="InterPro" id="IPR002035">
    <property type="entry name" value="VWF_A"/>
</dbReference>
<dbReference type="SUPFAM" id="SSF53300">
    <property type="entry name" value="vWA-like"/>
    <property type="match status" value="1"/>
</dbReference>
<proteinExistence type="predicted"/>
<dbReference type="OrthoDB" id="2412016at2759"/>
<keyword evidence="3" id="KW-1185">Reference proteome</keyword>
<dbReference type="InterPro" id="IPR036465">
    <property type="entry name" value="vWFA_dom_sf"/>
</dbReference>
<evidence type="ECO:0000313" key="3">
    <source>
        <dbReference type="Proteomes" id="UP000823405"/>
    </source>
</evidence>